<dbReference type="STRING" id="758825.SAMN02982985_01269"/>
<gene>
    <name evidence="1" type="ORF">SAMN02982985_01269</name>
</gene>
<reference evidence="1 2" key="1">
    <citation type="submission" date="2016-10" db="EMBL/GenBank/DDBJ databases">
        <authorList>
            <person name="de Groot N.N."/>
        </authorList>
    </citation>
    <scope>NUCLEOTIDE SEQUENCE [LARGE SCALE GENOMIC DNA]</scope>
    <source>
        <strain evidence="1 2">ATCC 43154</strain>
    </source>
</reference>
<accession>A0A1I4K469</accession>
<protein>
    <submittedName>
        <fullName evidence="1">Predicted transcriptional regulator</fullName>
    </submittedName>
</protein>
<dbReference type="OrthoDB" id="9812023at2"/>
<dbReference type="RefSeq" id="WP_093385228.1">
    <property type="nucleotide sequence ID" value="NZ_FOTW01000007.1"/>
</dbReference>
<keyword evidence="2" id="KW-1185">Reference proteome</keyword>
<sequence length="82" mass="9156">MSKALSIELKISQELRDAVDELSAASGKTAELIAEEALRHYVDWLDWRHEQQLDLDAAILAADRGEFASDDEVKAFFARHGA</sequence>
<name>A0A1I4K469_9BURK</name>
<proteinExistence type="predicted"/>
<dbReference type="EMBL" id="FOTW01000007">
    <property type="protein sequence ID" value="SFL73351.1"/>
    <property type="molecule type" value="Genomic_DNA"/>
</dbReference>
<dbReference type="AlphaFoldDB" id="A0A1I4K469"/>
<evidence type="ECO:0000313" key="2">
    <source>
        <dbReference type="Proteomes" id="UP000199470"/>
    </source>
</evidence>
<organism evidence="1 2">
    <name type="scientific">Rugamonas rubra</name>
    <dbReference type="NCBI Taxonomy" id="758825"/>
    <lineage>
        <taxon>Bacteria</taxon>
        <taxon>Pseudomonadati</taxon>
        <taxon>Pseudomonadota</taxon>
        <taxon>Betaproteobacteria</taxon>
        <taxon>Burkholderiales</taxon>
        <taxon>Oxalobacteraceae</taxon>
        <taxon>Telluria group</taxon>
        <taxon>Rugamonas</taxon>
    </lineage>
</organism>
<evidence type="ECO:0000313" key="1">
    <source>
        <dbReference type="EMBL" id="SFL73351.1"/>
    </source>
</evidence>
<dbReference type="Proteomes" id="UP000199470">
    <property type="component" value="Unassembled WGS sequence"/>
</dbReference>